<dbReference type="Pfam" id="PF00082">
    <property type="entry name" value="Peptidase_S8"/>
    <property type="match status" value="1"/>
</dbReference>
<evidence type="ECO:0000256" key="8">
    <source>
        <dbReference type="SAM" id="SignalP"/>
    </source>
</evidence>
<dbReference type="GO" id="GO:0005576">
    <property type="term" value="C:extracellular region"/>
    <property type="evidence" value="ECO:0007669"/>
    <property type="project" value="UniProtKB-ARBA"/>
</dbReference>
<accession>A0A9P9IHQ7</accession>
<dbReference type="FunFam" id="3.40.50.200:FF:000014">
    <property type="entry name" value="Proteinase K"/>
    <property type="match status" value="1"/>
</dbReference>
<feature type="domain" description="Peptidase S8/S53" evidence="9">
    <location>
        <begin position="155"/>
        <end position="380"/>
    </location>
</feature>
<dbReference type="InterPro" id="IPR023828">
    <property type="entry name" value="Peptidase_S8_Ser-AS"/>
</dbReference>
<feature type="chain" id="PRO_5040393662" evidence="8">
    <location>
        <begin position="20"/>
        <end position="403"/>
    </location>
</feature>
<keyword evidence="12" id="KW-1185">Reference proteome</keyword>
<evidence type="ECO:0000259" key="10">
    <source>
        <dbReference type="Pfam" id="PF05922"/>
    </source>
</evidence>
<dbReference type="Gene3D" id="3.30.70.80">
    <property type="entry name" value="Peptidase S8 propeptide/proteinase inhibitor I9"/>
    <property type="match status" value="1"/>
</dbReference>
<dbReference type="PROSITE" id="PS51892">
    <property type="entry name" value="SUBTILASE"/>
    <property type="match status" value="1"/>
</dbReference>
<feature type="signal peptide" evidence="8">
    <location>
        <begin position="1"/>
        <end position="19"/>
    </location>
</feature>
<evidence type="ECO:0000256" key="7">
    <source>
        <dbReference type="RuleBase" id="RU003355"/>
    </source>
</evidence>
<keyword evidence="2 6" id="KW-0645">Protease</keyword>
<name>A0A9P9IHQ7_9PLEO</name>
<comment type="caution">
    <text evidence="11">The sequence shown here is derived from an EMBL/GenBank/DDBJ whole genome shotgun (WGS) entry which is preliminary data.</text>
</comment>
<dbReference type="InterPro" id="IPR023827">
    <property type="entry name" value="Peptidase_S8_Asp-AS"/>
</dbReference>
<dbReference type="PANTHER" id="PTHR43806">
    <property type="entry name" value="PEPTIDASE S8"/>
    <property type="match status" value="1"/>
</dbReference>
<dbReference type="PANTHER" id="PTHR43806:SF58">
    <property type="entry name" value="ALKALINE PROTEASE 1-RELATED"/>
    <property type="match status" value="1"/>
</dbReference>
<evidence type="ECO:0000256" key="2">
    <source>
        <dbReference type="ARBA" id="ARBA00022670"/>
    </source>
</evidence>
<dbReference type="InterPro" id="IPR000209">
    <property type="entry name" value="Peptidase_S8/S53_dom"/>
</dbReference>
<dbReference type="AlphaFoldDB" id="A0A9P9IHQ7"/>
<dbReference type="PROSITE" id="PS00138">
    <property type="entry name" value="SUBTILASE_SER"/>
    <property type="match status" value="1"/>
</dbReference>
<keyword evidence="3 8" id="KW-0732">Signal</keyword>
<proteinExistence type="inferred from homology"/>
<feature type="active site" description="Charge relay system" evidence="6">
    <location>
        <position position="157"/>
    </location>
</feature>
<feature type="active site" description="Charge relay system" evidence="6">
    <location>
        <position position="188"/>
    </location>
</feature>
<feature type="domain" description="Inhibitor I9" evidence="10">
    <location>
        <begin position="31"/>
        <end position="115"/>
    </location>
</feature>
<dbReference type="SUPFAM" id="SSF52743">
    <property type="entry name" value="Subtilisin-like"/>
    <property type="match status" value="1"/>
</dbReference>
<dbReference type="InterPro" id="IPR037045">
    <property type="entry name" value="S8pro/Inhibitor_I9_sf"/>
</dbReference>
<dbReference type="CDD" id="cd04077">
    <property type="entry name" value="Peptidases_S8_PCSK9_ProteinaseK_like"/>
    <property type="match status" value="1"/>
</dbReference>
<dbReference type="SUPFAM" id="SSF54897">
    <property type="entry name" value="Protease propeptides/inhibitors"/>
    <property type="match status" value="1"/>
</dbReference>
<evidence type="ECO:0000256" key="6">
    <source>
        <dbReference type="PROSITE-ProRule" id="PRU01240"/>
    </source>
</evidence>
<dbReference type="PROSITE" id="PS00136">
    <property type="entry name" value="SUBTILASE_ASP"/>
    <property type="match status" value="1"/>
</dbReference>
<dbReference type="PRINTS" id="PR00723">
    <property type="entry name" value="SUBTILISIN"/>
</dbReference>
<dbReference type="InterPro" id="IPR022398">
    <property type="entry name" value="Peptidase_S8_His-AS"/>
</dbReference>
<dbReference type="InterPro" id="IPR036852">
    <property type="entry name" value="Peptidase_S8/S53_dom_sf"/>
</dbReference>
<evidence type="ECO:0000256" key="3">
    <source>
        <dbReference type="ARBA" id="ARBA00022729"/>
    </source>
</evidence>
<dbReference type="Gene3D" id="3.40.50.200">
    <property type="entry name" value="Peptidase S8/S53 domain"/>
    <property type="match status" value="1"/>
</dbReference>
<dbReference type="Pfam" id="PF05922">
    <property type="entry name" value="Inhibitor_I9"/>
    <property type="match status" value="1"/>
</dbReference>
<dbReference type="InterPro" id="IPR034193">
    <property type="entry name" value="PCSK9_ProteinaseK-like"/>
</dbReference>
<evidence type="ECO:0000313" key="11">
    <source>
        <dbReference type="EMBL" id="KAH7119750.1"/>
    </source>
</evidence>
<evidence type="ECO:0000259" key="9">
    <source>
        <dbReference type="Pfam" id="PF00082"/>
    </source>
</evidence>
<gene>
    <name evidence="11" type="ORF">B0J11DRAFT_69321</name>
</gene>
<dbReference type="InterPro" id="IPR010259">
    <property type="entry name" value="S8pro/Inhibitor_I9"/>
</dbReference>
<dbReference type="InterPro" id="IPR015500">
    <property type="entry name" value="Peptidase_S8_subtilisin-rel"/>
</dbReference>
<evidence type="ECO:0000313" key="12">
    <source>
        <dbReference type="Proteomes" id="UP000700596"/>
    </source>
</evidence>
<evidence type="ECO:0000256" key="4">
    <source>
        <dbReference type="ARBA" id="ARBA00022801"/>
    </source>
</evidence>
<sequence>MQFLFRLAAVAALPFFVQGAPLSKKEAIPGKYIILFKPTVNVTTILSHHNTVREIHARNILSRRDISALESSGLEFEYGFGDFHAYVGGFDAKTIEELENLPEVLNIEEDSVMTTLDLQTQGSAPWGLGSISAKTGKSSNYVYDSTGGEGTYSYVIDTGIRITHNEFEGRATFGYNAVNDINTDNAGHGTHVAGIVGGKTYGVAKKTNLIAVKIFEGNSGTTSTVIKGFDWAVKDVVAKGREKTAVLNLSLGGAGSTTWDAAITAAWNAGVLAVVAAGNENQLASNRSPARSPEAVTVGNVQSDLKRFGGSSGSNYGPAVDIFAAGTSVISAYRTSDNATQSLTGTSMAAPHVAGLVSYIRGLEGPATAEVIKTRIYALAQTGKVTDLKESADKLAYNGNNEQ</sequence>
<protein>
    <submittedName>
        <fullName evidence="11">Subtilisin-like protease-like protein</fullName>
    </submittedName>
</protein>
<dbReference type="OrthoDB" id="206201at2759"/>
<comment type="similarity">
    <text evidence="1 6 7">Belongs to the peptidase S8 family.</text>
</comment>
<keyword evidence="5 6" id="KW-0720">Serine protease</keyword>
<dbReference type="EMBL" id="JAGMWT010000011">
    <property type="protein sequence ID" value="KAH7119750.1"/>
    <property type="molecule type" value="Genomic_DNA"/>
</dbReference>
<evidence type="ECO:0000256" key="5">
    <source>
        <dbReference type="ARBA" id="ARBA00022825"/>
    </source>
</evidence>
<evidence type="ECO:0000256" key="1">
    <source>
        <dbReference type="ARBA" id="ARBA00011073"/>
    </source>
</evidence>
<dbReference type="GO" id="GO:0006508">
    <property type="term" value="P:proteolysis"/>
    <property type="evidence" value="ECO:0007669"/>
    <property type="project" value="UniProtKB-KW"/>
</dbReference>
<organism evidence="11 12">
    <name type="scientific">Dendryphion nanum</name>
    <dbReference type="NCBI Taxonomy" id="256645"/>
    <lineage>
        <taxon>Eukaryota</taxon>
        <taxon>Fungi</taxon>
        <taxon>Dikarya</taxon>
        <taxon>Ascomycota</taxon>
        <taxon>Pezizomycotina</taxon>
        <taxon>Dothideomycetes</taxon>
        <taxon>Pleosporomycetidae</taxon>
        <taxon>Pleosporales</taxon>
        <taxon>Torulaceae</taxon>
        <taxon>Dendryphion</taxon>
    </lineage>
</organism>
<dbReference type="GO" id="GO:0004252">
    <property type="term" value="F:serine-type endopeptidase activity"/>
    <property type="evidence" value="ECO:0007669"/>
    <property type="project" value="UniProtKB-UniRule"/>
</dbReference>
<dbReference type="PROSITE" id="PS00137">
    <property type="entry name" value="SUBTILASE_HIS"/>
    <property type="match status" value="1"/>
</dbReference>
<keyword evidence="4 6" id="KW-0378">Hydrolase</keyword>
<reference evidence="11" key="1">
    <citation type="journal article" date="2021" name="Nat. Commun.">
        <title>Genetic determinants of endophytism in the Arabidopsis root mycobiome.</title>
        <authorList>
            <person name="Mesny F."/>
            <person name="Miyauchi S."/>
            <person name="Thiergart T."/>
            <person name="Pickel B."/>
            <person name="Atanasova L."/>
            <person name="Karlsson M."/>
            <person name="Huettel B."/>
            <person name="Barry K.W."/>
            <person name="Haridas S."/>
            <person name="Chen C."/>
            <person name="Bauer D."/>
            <person name="Andreopoulos W."/>
            <person name="Pangilinan J."/>
            <person name="LaButti K."/>
            <person name="Riley R."/>
            <person name="Lipzen A."/>
            <person name="Clum A."/>
            <person name="Drula E."/>
            <person name="Henrissat B."/>
            <person name="Kohler A."/>
            <person name="Grigoriev I.V."/>
            <person name="Martin F.M."/>
            <person name="Hacquard S."/>
        </authorList>
    </citation>
    <scope>NUCLEOTIDE SEQUENCE</scope>
    <source>
        <strain evidence="11">MPI-CAGE-CH-0243</strain>
    </source>
</reference>
<dbReference type="InterPro" id="IPR050131">
    <property type="entry name" value="Peptidase_S8_subtilisin-like"/>
</dbReference>
<dbReference type="Proteomes" id="UP000700596">
    <property type="component" value="Unassembled WGS sequence"/>
</dbReference>
<feature type="active site" description="Charge relay system" evidence="6">
    <location>
        <position position="347"/>
    </location>
</feature>